<dbReference type="SMART" id="SM00079">
    <property type="entry name" value="PBPe"/>
    <property type="match status" value="1"/>
</dbReference>
<dbReference type="SMART" id="SM00062">
    <property type="entry name" value="PBPb"/>
    <property type="match status" value="1"/>
</dbReference>
<dbReference type="Proteomes" id="UP000502298">
    <property type="component" value="Chromosome"/>
</dbReference>
<reference evidence="5 6" key="1">
    <citation type="submission" date="2020-03" db="EMBL/GenBank/DDBJ databases">
        <title>Complete genome of Arcanobacterium buesumensis sp. nov. strain 2701.</title>
        <authorList>
            <person name="Borowiak M."/>
            <person name="Alssahen M."/>
            <person name="Laemmler C."/>
            <person name="Malorny B."/>
            <person name="Hassan A."/>
            <person name="Prenger-Berninghoff E."/>
            <person name="Ploetz M."/>
            <person name="Abdulmawjood A."/>
        </authorList>
    </citation>
    <scope>NUCLEOTIDE SEQUENCE [LARGE SCALE GENOMIC DNA]</scope>
    <source>
        <strain evidence="5 6">2701</strain>
    </source>
</reference>
<dbReference type="GO" id="GO:0016020">
    <property type="term" value="C:membrane"/>
    <property type="evidence" value="ECO:0007669"/>
    <property type="project" value="InterPro"/>
</dbReference>
<keyword evidence="1 2" id="KW-0732">Signal</keyword>
<dbReference type="InterPro" id="IPR001638">
    <property type="entry name" value="Solute-binding_3/MltF_N"/>
</dbReference>
<dbReference type="PROSITE" id="PS51257">
    <property type="entry name" value="PROKAR_LIPOPROTEIN"/>
    <property type="match status" value="1"/>
</dbReference>
<evidence type="ECO:0000256" key="2">
    <source>
        <dbReference type="SAM" id="SignalP"/>
    </source>
</evidence>
<dbReference type="AlphaFoldDB" id="A0A6H2EKF1"/>
<feature type="chain" id="PRO_5026092347" evidence="2">
    <location>
        <begin position="25"/>
        <end position="304"/>
    </location>
</feature>
<organism evidence="5 6">
    <name type="scientific">Arcanobacterium buesumense</name>
    <dbReference type="NCBI Taxonomy" id="2722751"/>
    <lineage>
        <taxon>Bacteria</taxon>
        <taxon>Bacillati</taxon>
        <taxon>Actinomycetota</taxon>
        <taxon>Actinomycetes</taxon>
        <taxon>Actinomycetales</taxon>
        <taxon>Actinomycetaceae</taxon>
        <taxon>Arcanobacterium</taxon>
    </lineage>
</organism>
<evidence type="ECO:0000313" key="6">
    <source>
        <dbReference type="Proteomes" id="UP000502298"/>
    </source>
</evidence>
<evidence type="ECO:0000259" key="3">
    <source>
        <dbReference type="SMART" id="SM00062"/>
    </source>
</evidence>
<name>A0A6H2EKF1_9ACTO</name>
<evidence type="ECO:0000259" key="4">
    <source>
        <dbReference type="SMART" id="SM00079"/>
    </source>
</evidence>
<evidence type="ECO:0000313" key="5">
    <source>
        <dbReference type="EMBL" id="QJC21167.1"/>
    </source>
</evidence>
<dbReference type="KEGG" id="arca:HC352_00615"/>
<accession>A0A6H2EKF1</accession>
<dbReference type="PANTHER" id="PTHR35936">
    <property type="entry name" value="MEMBRANE-BOUND LYTIC MUREIN TRANSGLYCOSYLASE F"/>
    <property type="match status" value="1"/>
</dbReference>
<proteinExistence type="predicted"/>
<gene>
    <name evidence="5" type="ORF">HC352_00615</name>
</gene>
<dbReference type="GO" id="GO:0015276">
    <property type="term" value="F:ligand-gated monoatomic ion channel activity"/>
    <property type="evidence" value="ECO:0007669"/>
    <property type="project" value="InterPro"/>
</dbReference>
<dbReference type="Pfam" id="PF00497">
    <property type="entry name" value="SBP_bac_3"/>
    <property type="match status" value="1"/>
</dbReference>
<dbReference type="InterPro" id="IPR001320">
    <property type="entry name" value="Iontro_rcpt_C"/>
</dbReference>
<dbReference type="SUPFAM" id="SSF53850">
    <property type="entry name" value="Periplasmic binding protein-like II"/>
    <property type="match status" value="1"/>
</dbReference>
<feature type="domain" description="Solute-binding protein family 3/N-terminal" evidence="3">
    <location>
        <begin position="68"/>
        <end position="292"/>
    </location>
</feature>
<keyword evidence="6" id="KW-1185">Reference proteome</keyword>
<evidence type="ECO:0000256" key="1">
    <source>
        <dbReference type="ARBA" id="ARBA00022729"/>
    </source>
</evidence>
<feature type="signal peptide" evidence="2">
    <location>
        <begin position="1"/>
        <end position="24"/>
    </location>
</feature>
<sequence>MKTLKITAAAAALLLTLGACGSDAGTSSTDATDAVATNGDVRATDVSAIEKVDEIAALLPESVTKDGKLTIGTNAFYAPAEFYGQDGKTMQGFDVDLANALGKVFGLNVTMENAEFAAVIPGIGNTYEAGIAAISVNPERQEAVDLTQYYEAGLQWAVPAGNPKNFDPADVCGKVVGVQTGTAMDEYLTDMNTADCKDKPIQIQRQSEQPRISLELAQGQLDAMFADTPVVDFAILQTNQQIEKVGKPLDVVGLAIATPKGDPTTEAVGKALQHLIDTGDLAKIFETWGIKDGVATSVTLNPAK</sequence>
<feature type="domain" description="Ionotropic glutamate receptor C-terminal" evidence="4">
    <location>
        <begin position="68"/>
        <end position="292"/>
    </location>
</feature>
<dbReference type="RefSeq" id="WP_168917109.1">
    <property type="nucleotide sequence ID" value="NZ_CP050804.1"/>
</dbReference>
<dbReference type="Gene3D" id="3.40.190.10">
    <property type="entry name" value="Periplasmic binding protein-like II"/>
    <property type="match status" value="2"/>
</dbReference>
<protein>
    <submittedName>
        <fullName evidence="5">Transporter substrate-binding domain-containing protein</fullName>
    </submittedName>
</protein>
<dbReference type="EMBL" id="CP050804">
    <property type="protein sequence ID" value="QJC21167.1"/>
    <property type="molecule type" value="Genomic_DNA"/>
</dbReference>